<comment type="caution">
    <text evidence="2">The sequence shown here is derived from an EMBL/GenBank/DDBJ whole genome shotgun (WGS) entry which is preliminary data.</text>
</comment>
<dbReference type="InterPro" id="IPR049874">
    <property type="entry name" value="ROK_cs"/>
</dbReference>
<dbReference type="Proteomes" id="UP000011135">
    <property type="component" value="Unassembled WGS sequence"/>
</dbReference>
<dbReference type="Gene3D" id="3.30.420.40">
    <property type="match status" value="2"/>
</dbReference>
<dbReference type="AlphaFoldDB" id="L8JT50"/>
<dbReference type="STRING" id="1237149.C900_01893"/>
<keyword evidence="2" id="KW-0418">Kinase</keyword>
<protein>
    <submittedName>
        <fullName evidence="2">Glucokinase</fullName>
    </submittedName>
</protein>
<sequence>MKELVAGIDIGGTGTKFGLTDRDGNVLISNSIRTNARESFDTYLAELHAGIESALAQVGDGYQVVGIGVGAPNGNYFKGTIDDAPNLRWRGILHFIEEFKAYYDVPMALTNDANAAALGEMLFGAAKGMKDFVVITLGTGLGSGFVVNGQVLYGYDGFAGEVGHVIVDINGRECGCGRQGCLETYVSAPGIVRTVQEMLGWSKSDSALRKICYDDLTAATIAEFAQKGDPVALKAFDFTAKTLGIKLADMVAHTSPEAIFLFGGLANAGDLLFEPVRRYTEEFMLNLYKNRVKILPSAIGEQNAAILGAAALIWHDMDSKNEQSPQNISAC</sequence>
<evidence type="ECO:0000313" key="3">
    <source>
        <dbReference type="Proteomes" id="UP000011135"/>
    </source>
</evidence>
<keyword evidence="3" id="KW-1185">Reference proteome</keyword>
<dbReference type="PANTHER" id="PTHR18964">
    <property type="entry name" value="ROK (REPRESSOR, ORF, KINASE) FAMILY"/>
    <property type="match status" value="1"/>
</dbReference>
<reference evidence="2 3" key="1">
    <citation type="submission" date="2012-12" db="EMBL/GenBank/DDBJ databases">
        <title>Genome assembly of Fulvivirga imtechensis AK7.</title>
        <authorList>
            <person name="Nupur N."/>
            <person name="Khatri I."/>
            <person name="Kumar R."/>
            <person name="Subramanian S."/>
            <person name="Pinnaka A."/>
        </authorList>
    </citation>
    <scope>NUCLEOTIDE SEQUENCE [LARGE SCALE GENOMIC DNA]</scope>
    <source>
        <strain evidence="2 3">AK7</strain>
    </source>
</reference>
<dbReference type="RefSeq" id="WP_009579337.1">
    <property type="nucleotide sequence ID" value="NZ_AMZN01000027.1"/>
</dbReference>
<dbReference type="PATRIC" id="fig|1237149.3.peg.1848"/>
<name>L8JT50_9BACT</name>
<evidence type="ECO:0000256" key="1">
    <source>
        <dbReference type="ARBA" id="ARBA00006479"/>
    </source>
</evidence>
<dbReference type="GO" id="GO:0016301">
    <property type="term" value="F:kinase activity"/>
    <property type="evidence" value="ECO:0007669"/>
    <property type="project" value="UniProtKB-KW"/>
</dbReference>
<evidence type="ECO:0000313" key="2">
    <source>
        <dbReference type="EMBL" id="ELR72151.1"/>
    </source>
</evidence>
<dbReference type="SUPFAM" id="SSF53067">
    <property type="entry name" value="Actin-like ATPase domain"/>
    <property type="match status" value="1"/>
</dbReference>
<accession>L8JT50</accession>
<dbReference type="PROSITE" id="PS01125">
    <property type="entry name" value="ROK"/>
    <property type="match status" value="1"/>
</dbReference>
<dbReference type="Pfam" id="PF00480">
    <property type="entry name" value="ROK"/>
    <property type="match status" value="1"/>
</dbReference>
<dbReference type="OrthoDB" id="9810372at2"/>
<dbReference type="EMBL" id="AMZN01000027">
    <property type="protein sequence ID" value="ELR72151.1"/>
    <property type="molecule type" value="Genomic_DNA"/>
</dbReference>
<keyword evidence="2" id="KW-0808">Transferase</keyword>
<dbReference type="InterPro" id="IPR000600">
    <property type="entry name" value="ROK"/>
</dbReference>
<organism evidence="2 3">
    <name type="scientific">Fulvivirga imtechensis AK7</name>
    <dbReference type="NCBI Taxonomy" id="1237149"/>
    <lineage>
        <taxon>Bacteria</taxon>
        <taxon>Pseudomonadati</taxon>
        <taxon>Bacteroidota</taxon>
        <taxon>Cytophagia</taxon>
        <taxon>Cytophagales</taxon>
        <taxon>Fulvivirgaceae</taxon>
        <taxon>Fulvivirga</taxon>
    </lineage>
</organism>
<proteinExistence type="inferred from homology"/>
<dbReference type="eggNOG" id="COG1940">
    <property type="taxonomic scope" value="Bacteria"/>
</dbReference>
<dbReference type="PANTHER" id="PTHR18964:SF149">
    <property type="entry name" value="BIFUNCTIONAL UDP-N-ACETYLGLUCOSAMINE 2-EPIMERASE_N-ACETYLMANNOSAMINE KINASE"/>
    <property type="match status" value="1"/>
</dbReference>
<gene>
    <name evidence="2" type="ORF">C900_01893</name>
</gene>
<comment type="similarity">
    <text evidence="1">Belongs to the ROK (NagC/XylR) family.</text>
</comment>
<dbReference type="InterPro" id="IPR043129">
    <property type="entry name" value="ATPase_NBD"/>
</dbReference>